<dbReference type="Gene3D" id="2.70.70.10">
    <property type="entry name" value="Glucose Permease (Domain IIA)"/>
    <property type="match status" value="1"/>
</dbReference>
<dbReference type="PANTHER" id="PTHR21666:SF274">
    <property type="entry name" value="STAGE IV SPORULATION PROTEIN FA"/>
    <property type="match status" value="1"/>
</dbReference>
<dbReference type="RefSeq" id="WP_230499422.1">
    <property type="nucleotide sequence ID" value="NZ_CAKJTJ010000001.1"/>
</dbReference>
<dbReference type="InterPro" id="IPR050570">
    <property type="entry name" value="Cell_wall_metabolism_enzyme"/>
</dbReference>
<comment type="caution">
    <text evidence="4">The sequence shown here is derived from an EMBL/GenBank/DDBJ whole genome shotgun (WGS) entry which is preliminary data.</text>
</comment>
<feature type="compositionally biased region" description="Basic and acidic residues" evidence="1">
    <location>
        <begin position="1"/>
        <end position="10"/>
    </location>
</feature>
<evidence type="ECO:0000313" key="4">
    <source>
        <dbReference type="EMBL" id="CAG9619493.1"/>
    </source>
</evidence>
<sequence length="258" mass="29111">MNDRLAEIRKRAAKRKRQRQQRLPARDRVSSDILRDEDRYGGSSFSSFEGGPEGNRDHPLFNGRNFLFKILASAILLLVVAIMFQKPAGGTWEKPRQFVLNTMEESFQFTAFSNWYEGKFGKSLALLPLPPNNKKPLADEELVIPASGKVFESFEANGQGVMVETVAYSKVEAMKSGRVTFVGKKPDIGKTVIVQHADATYSWYGQLENVDVKLYDFIETGDVIGQTTILEDGSKGMFYFAIQKDNEFIDPMQVISFE</sequence>
<feature type="domain" description="M23ase beta-sheet core" evidence="3">
    <location>
        <begin position="159"/>
        <end position="251"/>
    </location>
</feature>
<dbReference type="SUPFAM" id="SSF51261">
    <property type="entry name" value="Duplicated hybrid motif"/>
    <property type="match status" value="1"/>
</dbReference>
<dbReference type="CDD" id="cd12797">
    <property type="entry name" value="M23_peptidase"/>
    <property type="match status" value="1"/>
</dbReference>
<name>A0ABN8A923_9BACI</name>
<dbReference type="Proteomes" id="UP000789833">
    <property type="component" value="Unassembled WGS sequence"/>
</dbReference>
<evidence type="ECO:0000256" key="2">
    <source>
        <dbReference type="SAM" id="Phobius"/>
    </source>
</evidence>
<dbReference type="EMBL" id="CAKJTJ010000001">
    <property type="protein sequence ID" value="CAG9619493.1"/>
    <property type="molecule type" value="Genomic_DNA"/>
</dbReference>
<gene>
    <name evidence="4" type="primary">spoIVFA</name>
    <name evidence="4" type="ORF">BACCIP111883_00260</name>
</gene>
<keyword evidence="2" id="KW-0812">Transmembrane</keyword>
<protein>
    <submittedName>
        <fullName evidence="4">Stage IV sporulation protein FA</fullName>
    </submittedName>
</protein>
<evidence type="ECO:0000256" key="1">
    <source>
        <dbReference type="SAM" id="MobiDB-lite"/>
    </source>
</evidence>
<evidence type="ECO:0000259" key="3">
    <source>
        <dbReference type="Pfam" id="PF01551"/>
    </source>
</evidence>
<dbReference type="InterPro" id="IPR016047">
    <property type="entry name" value="M23ase_b-sheet_dom"/>
</dbReference>
<organism evidence="4 5">
    <name type="scientific">Sutcliffiella rhizosphaerae</name>
    <dbReference type="NCBI Taxonomy" id="2880967"/>
    <lineage>
        <taxon>Bacteria</taxon>
        <taxon>Bacillati</taxon>
        <taxon>Bacillota</taxon>
        <taxon>Bacilli</taxon>
        <taxon>Bacillales</taxon>
        <taxon>Bacillaceae</taxon>
        <taxon>Sutcliffiella</taxon>
    </lineage>
</organism>
<evidence type="ECO:0000313" key="5">
    <source>
        <dbReference type="Proteomes" id="UP000789833"/>
    </source>
</evidence>
<feature type="transmembrane region" description="Helical" evidence="2">
    <location>
        <begin position="66"/>
        <end position="84"/>
    </location>
</feature>
<feature type="region of interest" description="Disordered" evidence="1">
    <location>
        <begin position="1"/>
        <end position="30"/>
    </location>
</feature>
<dbReference type="Pfam" id="PF01551">
    <property type="entry name" value="Peptidase_M23"/>
    <property type="match status" value="1"/>
</dbReference>
<keyword evidence="2" id="KW-0472">Membrane</keyword>
<proteinExistence type="predicted"/>
<feature type="compositionally biased region" description="Basic residues" evidence="1">
    <location>
        <begin position="11"/>
        <end position="20"/>
    </location>
</feature>
<accession>A0ABN8A923</accession>
<keyword evidence="2" id="KW-1133">Transmembrane helix</keyword>
<dbReference type="PANTHER" id="PTHR21666">
    <property type="entry name" value="PEPTIDASE-RELATED"/>
    <property type="match status" value="1"/>
</dbReference>
<reference evidence="4 5" key="1">
    <citation type="submission" date="2021-10" db="EMBL/GenBank/DDBJ databases">
        <authorList>
            <person name="Criscuolo A."/>
        </authorList>
    </citation>
    <scope>NUCLEOTIDE SEQUENCE [LARGE SCALE GENOMIC DNA]</scope>
    <source>
        <strain evidence="5">CIP 111883</strain>
    </source>
</reference>
<dbReference type="InterPro" id="IPR011055">
    <property type="entry name" value="Dup_hybrid_motif"/>
</dbReference>
<keyword evidence="5" id="KW-1185">Reference proteome</keyword>